<sequence>MKKSVQACAVVAGVAVLAACNTTGGEPVAAPSSGSPAVSSSAAPSAPAGTTVPVPAGLDYGAFPSKTRTITASENRSWVVEGNRMGDEALIQANEVDPRLIIGGAGLRSYPVLVGDGLRSRVPDATARAFQANKMRVGMTTTRGDALDKPTVAVRIGLYRFETPDAAKQAVDAIRTATAAAPKVRVTVDGAPEVLASEFKPGTVDAYVAQGPFVVNVSGTGPTTDQGAQFVTKAYGLELPKLKAFTPTAVDQIRKLDVDKDGILSRALPATDSQDPTLQENWYTWNGQLHRIPDITKTETYRAAGIDLFGNTGSGSIVHRTRDAAAATTMVQTIAGKNPAVAGIPQLPTVKCMTGGELTYCWIPVGRYVASVYDSNASVARQKAAAQFAILATTP</sequence>
<keyword evidence="2" id="KW-0732">Signal</keyword>
<feature type="region of interest" description="Disordered" evidence="1">
    <location>
        <begin position="25"/>
        <end position="50"/>
    </location>
</feature>
<feature type="compositionally biased region" description="Low complexity" evidence="1">
    <location>
        <begin position="27"/>
        <end position="50"/>
    </location>
</feature>
<dbReference type="OrthoDB" id="4515194at2"/>
<dbReference type="AlphaFoldDB" id="A0A1H4NW33"/>
<feature type="domain" description="DUF7373" evidence="4">
    <location>
        <begin position="264"/>
        <end position="392"/>
    </location>
</feature>
<protein>
    <submittedName>
        <fullName evidence="5">Uncharacterized protein</fullName>
    </submittedName>
</protein>
<reference evidence="6" key="1">
    <citation type="submission" date="2016-10" db="EMBL/GenBank/DDBJ databases">
        <authorList>
            <person name="Varghese N."/>
            <person name="Submissions S."/>
        </authorList>
    </citation>
    <scope>NUCLEOTIDE SEQUENCE [LARGE SCALE GENOMIC DNA]</scope>
    <source>
        <strain evidence="6">DSM 44234</strain>
    </source>
</reference>
<dbReference type="RefSeq" id="WP_068524281.1">
    <property type="nucleotide sequence ID" value="NZ_CP070357.1"/>
</dbReference>
<evidence type="ECO:0000259" key="4">
    <source>
        <dbReference type="Pfam" id="PF24092"/>
    </source>
</evidence>
<evidence type="ECO:0000256" key="2">
    <source>
        <dbReference type="SAM" id="SignalP"/>
    </source>
</evidence>
<keyword evidence="6" id="KW-1185">Reference proteome</keyword>
<dbReference type="Pfam" id="PF24092">
    <property type="entry name" value="DUF7373_C"/>
    <property type="match status" value="1"/>
</dbReference>
<dbReference type="InterPro" id="IPR055797">
    <property type="entry name" value="DUF7373"/>
</dbReference>
<proteinExistence type="predicted"/>
<evidence type="ECO:0000313" key="5">
    <source>
        <dbReference type="EMBL" id="SEB99394.1"/>
    </source>
</evidence>
<dbReference type="GeneID" id="300995159"/>
<name>A0A1H4NW33_TSUTY</name>
<evidence type="ECO:0000259" key="3">
    <source>
        <dbReference type="Pfam" id="PF24088"/>
    </source>
</evidence>
<evidence type="ECO:0000313" key="6">
    <source>
        <dbReference type="Proteomes" id="UP000182241"/>
    </source>
</evidence>
<dbReference type="EMBL" id="FNSA01000003">
    <property type="protein sequence ID" value="SEB99394.1"/>
    <property type="molecule type" value="Genomic_DNA"/>
</dbReference>
<dbReference type="Proteomes" id="UP000182241">
    <property type="component" value="Unassembled WGS sequence"/>
</dbReference>
<feature type="domain" description="DUF7373" evidence="3">
    <location>
        <begin position="73"/>
        <end position="257"/>
    </location>
</feature>
<gene>
    <name evidence="5" type="ORF">SAMN04489793_1289</name>
</gene>
<dbReference type="InterPro" id="IPR056463">
    <property type="entry name" value="DUF7373_C"/>
</dbReference>
<evidence type="ECO:0000256" key="1">
    <source>
        <dbReference type="SAM" id="MobiDB-lite"/>
    </source>
</evidence>
<accession>A0A1H4NW33</accession>
<dbReference type="Pfam" id="PF24088">
    <property type="entry name" value="DUF7373"/>
    <property type="match status" value="1"/>
</dbReference>
<dbReference type="PROSITE" id="PS51257">
    <property type="entry name" value="PROKAR_LIPOPROTEIN"/>
    <property type="match status" value="1"/>
</dbReference>
<organism evidence="5 6">
    <name type="scientific">Tsukamurella tyrosinosolvens</name>
    <dbReference type="NCBI Taxonomy" id="57704"/>
    <lineage>
        <taxon>Bacteria</taxon>
        <taxon>Bacillati</taxon>
        <taxon>Actinomycetota</taxon>
        <taxon>Actinomycetes</taxon>
        <taxon>Mycobacteriales</taxon>
        <taxon>Tsukamurellaceae</taxon>
        <taxon>Tsukamurella</taxon>
    </lineage>
</organism>
<feature type="signal peptide" evidence="2">
    <location>
        <begin position="1"/>
        <end position="18"/>
    </location>
</feature>
<feature type="chain" id="PRO_5039147509" evidence="2">
    <location>
        <begin position="19"/>
        <end position="395"/>
    </location>
</feature>